<evidence type="ECO:0000256" key="3">
    <source>
        <dbReference type="ARBA" id="ARBA00022840"/>
    </source>
</evidence>
<dbReference type="Proteomes" id="UP000680750">
    <property type="component" value="Chromosome"/>
</dbReference>
<dbReference type="OrthoDB" id="3174546at2"/>
<dbReference type="KEGG" id="aser:Asera_47400"/>
<protein>
    <submittedName>
        <fullName evidence="5">Universal stress protein</fullName>
    </submittedName>
</protein>
<feature type="domain" description="UspA" evidence="4">
    <location>
        <begin position="155"/>
        <end position="289"/>
    </location>
</feature>
<dbReference type="InterPro" id="IPR014729">
    <property type="entry name" value="Rossmann-like_a/b/a_fold"/>
</dbReference>
<feature type="domain" description="UspA" evidence="4">
    <location>
        <begin position="8"/>
        <end position="145"/>
    </location>
</feature>
<keyword evidence="3" id="KW-0067">ATP-binding</keyword>
<dbReference type="Gene3D" id="3.40.50.620">
    <property type="entry name" value="HUPs"/>
    <property type="match status" value="2"/>
</dbReference>
<comment type="similarity">
    <text evidence="1">Belongs to the universal stress protein A family.</text>
</comment>
<dbReference type="AlphaFoldDB" id="A0A810L7N3"/>
<dbReference type="EMBL" id="AP023354">
    <property type="protein sequence ID" value="BCJ30632.1"/>
    <property type="molecule type" value="Genomic_DNA"/>
</dbReference>
<name>A0A810L7N3_9ACTN</name>
<dbReference type="InterPro" id="IPR006015">
    <property type="entry name" value="Universal_stress_UspA"/>
</dbReference>
<dbReference type="InterPro" id="IPR006016">
    <property type="entry name" value="UspA"/>
</dbReference>
<dbReference type="PANTHER" id="PTHR46268:SF27">
    <property type="entry name" value="UNIVERSAL STRESS PROTEIN RV2623"/>
    <property type="match status" value="1"/>
</dbReference>
<keyword evidence="6" id="KW-1185">Reference proteome</keyword>
<evidence type="ECO:0000256" key="2">
    <source>
        <dbReference type="ARBA" id="ARBA00022741"/>
    </source>
</evidence>
<dbReference type="RefSeq" id="WP_030447386.1">
    <property type="nucleotide sequence ID" value="NZ_AP023354.1"/>
</dbReference>
<dbReference type="SUPFAM" id="SSF52402">
    <property type="entry name" value="Adenine nucleotide alpha hydrolases-like"/>
    <property type="match status" value="2"/>
</dbReference>
<gene>
    <name evidence="5" type="ORF">Asera_47400</name>
</gene>
<evidence type="ECO:0000313" key="5">
    <source>
        <dbReference type="EMBL" id="BCJ30632.1"/>
    </source>
</evidence>
<evidence type="ECO:0000256" key="1">
    <source>
        <dbReference type="ARBA" id="ARBA00008791"/>
    </source>
</evidence>
<organism evidence="5 6">
    <name type="scientific">Actinocatenispora sera</name>
    <dbReference type="NCBI Taxonomy" id="390989"/>
    <lineage>
        <taxon>Bacteria</taxon>
        <taxon>Bacillati</taxon>
        <taxon>Actinomycetota</taxon>
        <taxon>Actinomycetes</taxon>
        <taxon>Micromonosporales</taxon>
        <taxon>Micromonosporaceae</taxon>
        <taxon>Actinocatenispora</taxon>
    </lineage>
</organism>
<dbReference type="PANTHER" id="PTHR46268">
    <property type="entry name" value="STRESS RESPONSE PROTEIN NHAX"/>
    <property type="match status" value="1"/>
</dbReference>
<proteinExistence type="inferred from homology"/>
<reference evidence="5" key="1">
    <citation type="submission" date="2020-08" db="EMBL/GenBank/DDBJ databases">
        <title>Whole genome shotgun sequence of Actinocatenispora sera NBRC 101916.</title>
        <authorList>
            <person name="Komaki H."/>
            <person name="Tamura T."/>
        </authorList>
    </citation>
    <scope>NUCLEOTIDE SEQUENCE</scope>
    <source>
        <strain evidence="5">NBRC 101916</strain>
    </source>
</reference>
<dbReference type="GO" id="GO:0005524">
    <property type="term" value="F:ATP binding"/>
    <property type="evidence" value="ECO:0007669"/>
    <property type="project" value="UniProtKB-KW"/>
</dbReference>
<keyword evidence="2" id="KW-0547">Nucleotide-binding</keyword>
<evidence type="ECO:0000313" key="6">
    <source>
        <dbReference type="Proteomes" id="UP000680750"/>
    </source>
</evidence>
<dbReference type="PRINTS" id="PR01438">
    <property type="entry name" value="UNVRSLSTRESS"/>
</dbReference>
<evidence type="ECO:0000259" key="4">
    <source>
        <dbReference type="Pfam" id="PF00582"/>
    </source>
</evidence>
<dbReference type="Pfam" id="PF00582">
    <property type="entry name" value="Usp"/>
    <property type="match status" value="2"/>
</dbReference>
<accession>A0A810L7N3</accession>
<sequence>MTQIPDGPVVVGVDGSPAGGAAIDWAARFAAERKLPLRLIYVFPFPSLAASVAPESLPTESELRPGFERMVGEAADRARKAAGAELVVSGTVIEGVPAEALIDESQRAGLVVLGSRGYGGFRGLLVGSVSVQVAAHAASPVVVVPPRGDGAGTGPVVVGVDGSELSESAVAFAFEAASFRNAELIAVSAWQVPAGLDLVPMQVDVDQFGADQDRALAESLAGYQERYPDVRVRRQVSLGSAAQVLLEAAADAQLIVVGSRGRGGFKGLLLGSVSQSVLHNANCPVAIIKDRATEE</sequence>